<dbReference type="InterPro" id="IPR047147">
    <property type="entry name" value="FBX5_43"/>
</dbReference>
<evidence type="ECO:0000256" key="9">
    <source>
        <dbReference type="ARBA" id="ARBA00022786"/>
    </source>
</evidence>
<dbReference type="Proteomes" id="UP000265040">
    <property type="component" value="Chromosome 15"/>
</dbReference>
<evidence type="ECO:0000256" key="7">
    <source>
        <dbReference type="ARBA" id="ARBA00022771"/>
    </source>
</evidence>
<gene>
    <name evidence="16" type="primary">FBXO5</name>
</gene>
<dbReference type="GeneID" id="113158189"/>
<dbReference type="OMA" id="VVLSCMQ"/>
<dbReference type="AlphaFoldDB" id="A0A3Q1I6I0"/>
<feature type="region of interest" description="Disordered" evidence="14">
    <location>
        <begin position="427"/>
        <end position="452"/>
    </location>
</feature>
<feature type="compositionally biased region" description="Polar residues" evidence="14">
    <location>
        <begin position="166"/>
        <end position="181"/>
    </location>
</feature>
<evidence type="ECO:0000256" key="10">
    <source>
        <dbReference type="ARBA" id="ARBA00022833"/>
    </source>
</evidence>
<dbReference type="Gene3D" id="1.20.1280.50">
    <property type="match status" value="1"/>
</dbReference>
<reference evidence="16" key="1">
    <citation type="submission" date="2021-04" db="EMBL/GenBank/DDBJ databases">
        <authorList>
            <consortium name="Wellcome Sanger Institute Data Sharing"/>
        </authorList>
    </citation>
    <scope>NUCLEOTIDE SEQUENCE [LARGE SCALE GENOMIC DNA]</scope>
</reference>
<dbReference type="Pfam" id="PF00646">
    <property type="entry name" value="F-box"/>
    <property type="match status" value="1"/>
</dbReference>
<feature type="compositionally biased region" description="Low complexity" evidence="14">
    <location>
        <begin position="323"/>
        <end position="335"/>
    </location>
</feature>
<dbReference type="PANTHER" id="PTHR15493:SF8">
    <property type="entry name" value="F-BOX ONLY PROTEIN 5"/>
    <property type="match status" value="1"/>
</dbReference>
<evidence type="ECO:0000256" key="3">
    <source>
        <dbReference type="ARBA" id="ARBA00004906"/>
    </source>
</evidence>
<dbReference type="SUPFAM" id="SSF81383">
    <property type="entry name" value="F-box domain"/>
    <property type="match status" value="1"/>
</dbReference>
<keyword evidence="17" id="KW-1185">Reference proteome</keyword>
<evidence type="ECO:0000256" key="12">
    <source>
        <dbReference type="ARBA" id="ARBA00023306"/>
    </source>
</evidence>
<dbReference type="InterPro" id="IPR044064">
    <property type="entry name" value="ZF_ZBR"/>
</dbReference>
<keyword evidence="4" id="KW-0963">Cytoplasm</keyword>
<evidence type="ECO:0000313" key="17">
    <source>
        <dbReference type="Proteomes" id="UP000265040"/>
    </source>
</evidence>
<keyword evidence="10" id="KW-0862">Zinc</keyword>
<dbReference type="GO" id="GO:0051301">
    <property type="term" value="P:cell division"/>
    <property type="evidence" value="ECO:0007669"/>
    <property type="project" value="UniProtKB-KW"/>
</dbReference>
<evidence type="ECO:0000259" key="15">
    <source>
        <dbReference type="PROSITE" id="PS51872"/>
    </source>
</evidence>
<dbReference type="SMART" id="SM00647">
    <property type="entry name" value="IBR"/>
    <property type="match status" value="1"/>
</dbReference>
<dbReference type="GO" id="GO:0008270">
    <property type="term" value="F:zinc ion binding"/>
    <property type="evidence" value="ECO:0007669"/>
    <property type="project" value="UniProtKB-KW"/>
</dbReference>
<evidence type="ECO:0000256" key="14">
    <source>
        <dbReference type="SAM" id="MobiDB-lite"/>
    </source>
</evidence>
<dbReference type="InterPro" id="IPR001810">
    <property type="entry name" value="F-box_dom"/>
</dbReference>
<dbReference type="PANTHER" id="PTHR15493">
    <property type="entry name" value="F-BOX ONLY PROTEIN 5 AND 43"/>
    <property type="match status" value="1"/>
</dbReference>
<dbReference type="Gene3D" id="2.20.25.20">
    <property type="match status" value="1"/>
</dbReference>
<keyword evidence="12" id="KW-0131">Cell cycle</keyword>
<dbReference type="GO" id="GO:0007088">
    <property type="term" value="P:regulation of mitotic nuclear division"/>
    <property type="evidence" value="ECO:0007669"/>
    <property type="project" value="InterPro"/>
</dbReference>
<dbReference type="InParanoid" id="A0A3Q1I6I0"/>
<dbReference type="GO" id="GO:0016567">
    <property type="term" value="P:protein ubiquitination"/>
    <property type="evidence" value="ECO:0007669"/>
    <property type="project" value="UniProtKB-UniPathway"/>
</dbReference>
<dbReference type="FunFam" id="2.20.25.20:FF:000006">
    <property type="entry name" value="F-box only protein 5"/>
    <property type="match status" value="1"/>
</dbReference>
<sequence>MFPCKKRIMKCPRYEATRANNMEKTSAAESMVIHPKASPVKTPTPMKTQSPPAEVTTVFSHNTRAIHNKENNTSREHERTLDEGFEDSGYLSLHNSQIDDHYGDEEGDHMQGKLTAALLGSATRREKTISPNSSPSKCQGRTKSSHLVSVAASTPVERPRRRTAAYSLSSTPSDNHSNPNLPILNFQQDVCEELVKSYRKNKRYDWSIVTKVAENHLLDRVIGGQMGLEYVDMFTSLLSRNMRRILANILTLLGDMDLISCKKVSKTWRRIVCEDTAALRRCQRAEEVLRESISSQRQRSCGLTREVAVSRVVLSCMQTLASSSSQSSSSSSSSSTPSCKVNRRAVPSQKGNTPNSHCTRFTEYMQAASTLKQHESLRHCKRCGSPATHLAEAQRATCKRSSCLFDFCTRCQEPFHGSTPCRTVQPRHHFTTSRTTPILPGSARSKRNVRRL</sequence>
<dbReference type="InterPro" id="IPR036047">
    <property type="entry name" value="F-box-like_dom_sf"/>
</dbReference>
<keyword evidence="9" id="KW-0833">Ubl conjugation pathway</keyword>
<keyword evidence="11" id="KW-0539">Nucleus</keyword>
<evidence type="ECO:0000256" key="1">
    <source>
        <dbReference type="ARBA" id="ARBA00004123"/>
    </source>
</evidence>
<dbReference type="GeneTree" id="ENSGT00530000063692"/>
<evidence type="ECO:0000256" key="4">
    <source>
        <dbReference type="ARBA" id="ARBA00022490"/>
    </source>
</evidence>
<accession>A0A3Q1I6I0</accession>
<dbReference type="RefSeq" id="XP_026209703.1">
    <property type="nucleotide sequence ID" value="XM_026353918.1"/>
</dbReference>
<name>A0A3Q1I6I0_ANATE</name>
<dbReference type="Ensembl" id="ENSATET00000017366.3">
    <property type="protein sequence ID" value="ENSATEP00000017077.1"/>
    <property type="gene ID" value="ENSATEG00000011883.3"/>
</dbReference>
<evidence type="ECO:0000256" key="5">
    <source>
        <dbReference type="ARBA" id="ARBA00022618"/>
    </source>
</evidence>
<keyword evidence="8" id="KW-0498">Mitosis</keyword>
<comment type="subcellular location">
    <subcellularLocation>
        <location evidence="2">Cytoplasm</location>
    </subcellularLocation>
    <subcellularLocation>
        <location evidence="1">Nucleus</location>
    </subcellularLocation>
</comment>
<reference evidence="16" key="2">
    <citation type="submission" date="2025-08" db="UniProtKB">
        <authorList>
            <consortium name="Ensembl"/>
        </authorList>
    </citation>
    <scope>IDENTIFICATION</scope>
</reference>
<dbReference type="GO" id="GO:0005634">
    <property type="term" value="C:nucleus"/>
    <property type="evidence" value="ECO:0007669"/>
    <property type="project" value="UniProtKB-SubCell"/>
</dbReference>
<dbReference type="GO" id="GO:0045835">
    <property type="term" value="P:negative regulation of meiotic nuclear division"/>
    <property type="evidence" value="ECO:0007669"/>
    <property type="project" value="InterPro"/>
</dbReference>
<protein>
    <recommendedName>
        <fullName evidence="15">ZBR-type domain-containing protein</fullName>
    </recommendedName>
</protein>
<reference evidence="16" key="3">
    <citation type="submission" date="2025-09" db="UniProtKB">
        <authorList>
            <consortium name="Ensembl"/>
        </authorList>
    </citation>
    <scope>IDENTIFICATION</scope>
</reference>
<dbReference type="SUPFAM" id="SSF57850">
    <property type="entry name" value="RING/U-box"/>
    <property type="match status" value="1"/>
</dbReference>
<dbReference type="STRING" id="64144.ENSATEP00000017077"/>
<evidence type="ECO:0000256" key="11">
    <source>
        <dbReference type="ARBA" id="ARBA00023242"/>
    </source>
</evidence>
<keyword evidence="6" id="KW-0479">Metal-binding</keyword>
<evidence type="ECO:0000256" key="8">
    <source>
        <dbReference type="ARBA" id="ARBA00022776"/>
    </source>
</evidence>
<feature type="compositionally biased region" description="Polar residues" evidence="14">
    <location>
        <begin position="129"/>
        <end position="147"/>
    </location>
</feature>
<dbReference type="FunCoup" id="A0A3Q1I6I0">
    <property type="interactions" value="1170"/>
</dbReference>
<feature type="domain" description="ZBR-type" evidence="15">
    <location>
        <begin position="376"/>
        <end position="424"/>
    </location>
</feature>
<evidence type="ECO:0000256" key="2">
    <source>
        <dbReference type="ARBA" id="ARBA00004496"/>
    </source>
</evidence>
<keyword evidence="5" id="KW-0132">Cell division</keyword>
<evidence type="ECO:0000313" key="16">
    <source>
        <dbReference type="Ensembl" id="ENSATEP00000017077.1"/>
    </source>
</evidence>
<comment type="pathway">
    <text evidence="3">Protein modification; protein ubiquitination.</text>
</comment>
<dbReference type="InterPro" id="IPR002867">
    <property type="entry name" value="IBR_dom"/>
</dbReference>
<dbReference type="PROSITE" id="PS51872">
    <property type="entry name" value="ZF_ZBR"/>
    <property type="match status" value="1"/>
</dbReference>
<evidence type="ECO:0000256" key="6">
    <source>
        <dbReference type="ARBA" id="ARBA00022723"/>
    </source>
</evidence>
<dbReference type="OrthoDB" id="9984940at2759"/>
<evidence type="ECO:0000256" key="13">
    <source>
        <dbReference type="PROSITE-ProRule" id="PRU01220"/>
    </source>
</evidence>
<keyword evidence="7 13" id="KW-0863">Zinc-finger</keyword>
<proteinExistence type="predicted"/>
<feature type="region of interest" description="Disordered" evidence="14">
    <location>
        <begin position="323"/>
        <end position="354"/>
    </location>
</feature>
<dbReference type="GO" id="GO:0005737">
    <property type="term" value="C:cytoplasm"/>
    <property type="evidence" value="ECO:0007669"/>
    <property type="project" value="UniProtKB-SubCell"/>
</dbReference>
<feature type="region of interest" description="Disordered" evidence="14">
    <location>
        <begin position="123"/>
        <end position="181"/>
    </location>
</feature>
<dbReference type="UniPathway" id="UPA00143"/>
<organism evidence="16 17">
    <name type="scientific">Anabas testudineus</name>
    <name type="common">Climbing perch</name>
    <name type="synonym">Anthias testudineus</name>
    <dbReference type="NCBI Taxonomy" id="64144"/>
    <lineage>
        <taxon>Eukaryota</taxon>
        <taxon>Metazoa</taxon>
        <taxon>Chordata</taxon>
        <taxon>Craniata</taxon>
        <taxon>Vertebrata</taxon>
        <taxon>Euteleostomi</taxon>
        <taxon>Actinopterygii</taxon>
        <taxon>Neopterygii</taxon>
        <taxon>Teleostei</taxon>
        <taxon>Neoteleostei</taxon>
        <taxon>Acanthomorphata</taxon>
        <taxon>Anabantaria</taxon>
        <taxon>Anabantiformes</taxon>
        <taxon>Anabantoidei</taxon>
        <taxon>Anabantidae</taxon>
        <taxon>Anabas</taxon>
    </lineage>
</organism>